<reference evidence="2" key="1">
    <citation type="submission" date="2023-03" db="EMBL/GenBank/DDBJ databases">
        <title>Near-Complete genome sequence of Lipomyces tetrasporous NRRL Y-64009, an oleaginous yeast capable of growing on lignocellulosic hydrolysates.</title>
        <authorList>
            <consortium name="Lawrence Berkeley National Laboratory"/>
            <person name="Jagtap S.S."/>
            <person name="Liu J.-J."/>
            <person name="Walukiewicz H.E."/>
            <person name="Pangilinan J."/>
            <person name="Lipzen A."/>
            <person name="Ahrendt S."/>
            <person name="Koriabine M."/>
            <person name="Cobaugh K."/>
            <person name="Salamov A."/>
            <person name="Yoshinaga Y."/>
            <person name="Ng V."/>
            <person name="Daum C."/>
            <person name="Grigoriev I.V."/>
            <person name="Slininger P.J."/>
            <person name="Dien B.S."/>
            <person name="Jin Y.-S."/>
            <person name="Rao C.V."/>
        </authorList>
    </citation>
    <scope>NUCLEOTIDE SEQUENCE</scope>
    <source>
        <strain evidence="2">NRRL Y-64009</strain>
    </source>
</reference>
<evidence type="ECO:0000313" key="2">
    <source>
        <dbReference type="EMBL" id="KAJ8101633.1"/>
    </source>
</evidence>
<sequence length="476" mass="51908">MENLKALDYLGQTANCLEEGEYGVNANFYFSKQGIVDTTSVQDFLNAASATLVTSSETKTDKQWTYTVNGKPVTRRFTFPDNVHLSQGTSIDGSLILCHSGSEAKSSVVLKADVSASYMGASISGSVKSSTSSQYKESSMYAFYSFDERCYTAALRINTAGQHLDSTYTSNVLKLPSWNSSDQDTINKYVEFFDIFGTHAITAATYGWRCQITVECGKSDQINEADFDMSVKASYSGVANISGDASVKTQNYYHAYSASSNSKTHVVGGDPGLLTDAVSTNAADPEETEKAFAAWRASNAAGKSEDICNVHLVPVAEILRLSADQKVIDKATDLEKAVRYLAICPPVAGFVRVTCQLKFWADWANITFDDPDPGIQIDVSNLPSELGRLDVSPKRIGATNDGLFETVPFYLFLPNSGKTAFSFTLRHGQRDPNNWCSATFLDESGNQLGFKYDARDDGFDNAVPYDLTLTWPKPGS</sequence>
<protein>
    <recommendedName>
        <fullName evidence="1">MACPF domain-containing protein</fullName>
    </recommendedName>
</protein>
<keyword evidence="3" id="KW-1185">Reference proteome</keyword>
<dbReference type="AlphaFoldDB" id="A0AAD7VTN0"/>
<dbReference type="EMBL" id="JARPMG010000003">
    <property type="protein sequence ID" value="KAJ8101633.1"/>
    <property type="molecule type" value="Genomic_DNA"/>
</dbReference>
<dbReference type="PROSITE" id="PS51412">
    <property type="entry name" value="MACPF_2"/>
    <property type="match status" value="1"/>
</dbReference>
<dbReference type="Proteomes" id="UP001217417">
    <property type="component" value="Unassembled WGS sequence"/>
</dbReference>
<evidence type="ECO:0000259" key="1">
    <source>
        <dbReference type="PROSITE" id="PS51412"/>
    </source>
</evidence>
<comment type="caution">
    <text evidence="2">The sequence shown here is derived from an EMBL/GenBank/DDBJ whole genome shotgun (WGS) entry which is preliminary data.</text>
</comment>
<dbReference type="Pfam" id="PF01823">
    <property type="entry name" value="MACPF"/>
    <property type="match status" value="1"/>
</dbReference>
<organism evidence="2 3">
    <name type="scientific">Lipomyces tetrasporus</name>
    <dbReference type="NCBI Taxonomy" id="54092"/>
    <lineage>
        <taxon>Eukaryota</taxon>
        <taxon>Fungi</taxon>
        <taxon>Dikarya</taxon>
        <taxon>Ascomycota</taxon>
        <taxon>Saccharomycotina</taxon>
        <taxon>Lipomycetes</taxon>
        <taxon>Lipomycetales</taxon>
        <taxon>Lipomycetaceae</taxon>
        <taxon>Lipomyces</taxon>
    </lineage>
</organism>
<feature type="domain" description="MACPF" evidence="1">
    <location>
        <begin position="1"/>
        <end position="349"/>
    </location>
</feature>
<dbReference type="GeneID" id="80885858"/>
<evidence type="ECO:0000313" key="3">
    <source>
        <dbReference type="Proteomes" id="UP001217417"/>
    </source>
</evidence>
<accession>A0AAD7VTN0</accession>
<proteinExistence type="predicted"/>
<name>A0AAD7VTN0_9ASCO</name>
<dbReference type="InterPro" id="IPR020864">
    <property type="entry name" value="MACPF"/>
</dbReference>
<dbReference type="RefSeq" id="XP_056045083.1">
    <property type="nucleotide sequence ID" value="XM_056190692.1"/>
</dbReference>
<gene>
    <name evidence="2" type="ORF">POJ06DRAFT_299620</name>
</gene>